<reference evidence="2 3" key="1">
    <citation type="journal article" date="2015" name="Sci. Rep.">
        <title>Chromosome-level genome map provides insights into diverse defense mechanisms in the medicinal fungus Ganoderma sinense.</title>
        <authorList>
            <person name="Zhu Y."/>
            <person name="Xu J."/>
            <person name="Sun C."/>
            <person name="Zhou S."/>
            <person name="Xu H."/>
            <person name="Nelson D.R."/>
            <person name="Qian J."/>
            <person name="Song J."/>
            <person name="Luo H."/>
            <person name="Xiang L."/>
            <person name="Li Y."/>
            <person name="Xu Z."/>
            <person name="Ji A."/>
            <person name="Wang L."/>
            <person name="Lu S."/>
            <person name="Hayward A."/>
            <person name="Sun W."/>
            <person name="Li X."/>
            <person name="Schwartz D.C."/>
            <person name="Wang Y."/>
            <person name="Chen S."/>
        </authorList>
    </citation>
    <scope>NUCLEOTIDE SEQUENCE [LARGE SCALE GENOMIC DNA]</scope>
    <source>
        <strain evidence="2 3">ZZ0214-1</strain>
    </source>
</reference>
<dbReference type="OrthoDB" id="2213137at2759"/>
<feature type="transmembrane region" description="Helical" evidence="1">
    <location>
        <begin position="66"/>
        <end position="90"/>
    </location>
</feature>
<keyword evidence="1" id="KW-1133">Transmembrane helix</keyword>
<feature type="transmembrane region" description="Helical" evidence="1">
    <location>
        <begin position="7"/>
        <end position="28"/>
    </location>
</feature>
<feature type="transmembrane region" description="Helical" evidence="1">
    <location>
        <begin position="34"/>
        <end position="54"/>
    </location>
</feature>
<comment type="caution">
    <text evidence="2">The sequence shown here is derived from an EMBL/GenBank/DDBJ whole genome shotgun (WGS) entry which is preliminary data.</text>
</comment>
<keyword evidence="3" id="KW-1185">Reference proteome</keyword>
<evidence type="ECO:0008006" key="4">
    <source>
        <dbReference type="Google" id="ProtNLM"/>
    </source>
</evidence>
<accession>A0A2G8SN76</accession>
<evidence type="ECO:0000313" key="3">
    <source>
        <dbReference type="Proteomes" id="UP000230002"/>
    </source>
</evidence>
<dbReference type="EMBL" id="AYKW01000004">
    <property type="protein sequence ID" value="PIL35225.1"/>
    <property type="molecule type" value="Genomic_DNA"/>
</dbReference>
<proteinExistence type="predicted"/>
<protein>
    <recommendedName>
        <fullName evidence="4">MFS general substrate transporter</fullName>
    </recommendedName>
</protein>
<keyword evidence="1" id="KW-0472">Membrane</keyword>
<feature type="transmembrane region" description="Helical" evidence="1">
    <location>
        <begin position="142"/>
        <end position="168"/>
    </location>
</feature>
<evidence type="ECO:0000313" key="2">
    <source>
        <dbReference type="EMBL" id="PIL35225.1"/>
    </source>
</evidence>
<organism evidence="2 3">
    <name type="scientific">Ganoderma sinense ZZ0214-1</name>
    <dbReference type="NCBI Taxonomy" id="1077348"/>
    <lineage>
        <taxon>Eukaryota</taxon>
        <taxon>Fungi</taxon>
        <taxon>Dikarya</taxon>
        <taxon>Basidiomycota</taxon>
        <taxon>Agaricomycotina</taxon>
        <taxon>Agaricomycetes</taxon>
        <taxon>Polyporales</taxon>
        <taxon>Polyporaceae</taxon>
        <taxon>Ganoderma</taxon>
    </lineage>
</organism>
<gene>
    <name evidence="2" type="ORF">GSI_03015</name>
</gene>
<keyword evidence="1" id="KW-0812">Transmembrane</keyword>
<name>A0A2G8SN76_9APHY</name>
<dbReference type="STRING" id="1077348.A0A2G8SN76"/>
<sequence length="178" mass="18867">MSFFRTPLFVTFADVLQGLAYFPVSLYIAMFTRALSNEFTASVVLSLFNASASIGQICRRQRYRAFVLWGLANATIYLYLFAVVFGSLSGGFTSTWTNAAYECSGSSPEYAGIVFYGMSLARSVSAIIGGGGSSFGGRFGKFGYGAVEIFVGSCALATGASSVAVAFARRRITATPVA</sequence>
<dbReference type="Proteomes" id="UP000230002">
    <property type="component" value="Unassembled WGS sequence"/>
</dbReference>
<evidence type="ECO:0000256" key="1">
    <source>
        <dbReference type="SAM" id="Phobius"/>
    </source>
</evidence>
<dbReference type="AlphaFoldDB" id="A0A2G8SN76"/>